<feature type="compositionally biased region" description="Acidic residues" evidence="1">
    <location>
        <begin position="322"/>
        <end position="345"/>
    </location>
</feature>
<evidence type="ECO:0000313" key="4">
    <source>
        <dbReference type="Proteomes" id="UP000813637"/>
    </source>
</evidence>
<feature type="compositionally biased region" description="Basic and acidic residues" evidence="1">
    <location>
        <begin position="346"/>
        <end position="355"/>
    </location>
</feature>
<feature type="region of interest" description="Disordered" evidence="1">
    <location>
        <begin position="218"/>
        <end position="374"/>
    </location>
</feature>
<accession>A0A9Q3V975</accession>
<feature type="compositionally biased region" description="Acidic residues" evidence="1">
    <location>
        <begin position="240"/>
        <end position="277"/>
    </location>
</feature>
<feature type="compositionally biased region" description="Basic and acidic residues" evidence="1">
    <location>
        <begin position="278"/>
        <end position="290"/>
    </location>
</feature>
<dbReference type="AlphaFoldDB" id="A0A9Q3V975"/>
<reference evidence="3" key="1">
    <citation type="submission" date="2020-02" db="EMBL/GenBank/DDBJ databases">
        <authorList>
            <person name="Fillo S."/>
            <person name="Giordani F."/>
            <person name="Tonon E."/>
            <person name="Drigo I."/>
            <person name="Anselmo A."/>
            <person name="Fortunato A."/>
            <person name="Bano L."/>
            <person name="Lista F."/>
        </authorList>
    </citation>
    <scope>NUCLEOTIDE SEQUENCE</scope>
    <source>
        <strain evidence="3">IZSVe-TV_9877_3_12</strain>
    </source>
</reference>
<proteinExistence type="predicted"/>
<dbReference type="InterPro" id="IPR057682">
    <property type="entry name" value="DUF7922"/>
</dbReference>
<protein>
    <recommendedName>
        <fullName evidence="2">DUF7922 domain-containing protein</fullName>
    </recommendedName>
</protein>
<sequence>MNNLIMVSSISCIGGEPVTSKRNYSRYFIILQEDEKGYAIDQNKFPTGYAKVERKNNKCRVSYYVQNLKKSQDPYYMLLICDRKKDKRLIKLGKINIDDYGRSEVSYEYDINNVANCNIPMDNIKGASIVKIKDSNVHGILTGFVSGANLEDWKSYVVIEDEKREETKKKDNEEIKIEDKKNKEEKSKEEKSKEENIFDKYEKEVEEYKKISIKEDDTRDLNEEIVKDEEKLQENKKIIEEEEEIEIEEDRLEKVEDEQEEIEESELELDEEDTKDELEERLKEDMRDYISEEENEKEEEEYKDIDEMQDYEENNRQNSDLDKEDGDIEEDSNIQENKEESEEEKIEINHEDTRKCKDHKKSKNSKKDKEKLKSKEKEKDKCDNKYKYKDKDKKKKKSKDDCPYESNCHMNWEKEFYKHIVEGLKEENGICQEVGKCNWYKIQHTSLMNMKPGTDFSKYSILYYPMMNYYPYIMKRGHYIVGFKYDKNGKMRYLVYGIPGTKSMMDQPFNGATGFVTWVNKDINNMDQMNMGYWLMFYDFKNSTVVIPVKK</sequence>
<feature type="compositionally biased region" description="Acidic residues" evidence="1">
    <location>
        <begin position="291"/>
        <end position="312"/>
    </location>
</feature>
<name>A0A9Q3V975_CLOBO</name>
<evidence type="ECO:0000259" key="2">
    <source>
        <dbReference type="Pfam" id="PF25538"/>
    </source>
</evidence>
<organism evidence="3 4">
    <name type="scientific">Clostridium botulinum C</name>
    <dbReference type="NCBI Taxonomy" id="36828"/>
    <lineage>
        <taxon>Bacteria</taxon>
        <taxon>Bacillati</taxon>
        <taxon>Bacillota</taxon>
        <taxon>Clostridia</taxon>
        <taxon>Eubacteriales</taxon>
        <taxon>Clostridiaceae</taxon>
        <taxon>Clostridium</taxon>
    </lineage>
</organism>
<feature type="compositionally biased region" description="Basic and acidic residues" evidence="1">
    <location>
        <begin position="365"/>
        <end position="374"/>
    </location>
</feature>
<gene>
    <name evidence="3" type="ORF">G8S53_09250</name>
</gene>
<feature type="compositionally biased region" description="Basic and acidic residues" evidence="1">
    <location>
        <begin position="218"/>
        <end position="239"/>
    </location>
</feature>
<reference evidence="3" key="2">
    <citation type="journal article" date="2021" name="Microorganisms">
        <title>Extensive Genome Exploration of Clostridium botulinum Group III Field Strains.</title>
        <authorList>
            <person name="Fillo S."/>
            <person name="Giordani F."/>
            <person name="Tonon E."/>
            <person name="Drigo I."/>
            <person name="Anselmo A."/>
            <person name="Fortunato A."/>
            <person name="Lista F."/>
            <person name="Bano L."/>
        </authorList>
    </citation>
    <scope>NUCLEOTIDE SEQUENCE</scope>
    <source>
        <strain evidence="3">IZSVe-TV_9877_3_12</strain>
    </source>
</reference>
<comment type="caution">
    <text evidence="3">The sequence shown here is derived from an EMBL/GenBank/DDBJ whole genome shotgun (WGS) entry which is preliminary data.</text>
</comment>
<feature type="domain" description="DUF7922" evidence="2">
    <location>
        <begin position="27"/>
        <end position="146"/>
    </location>
</feature>
<dbReference type="Proteomes" id="UP000813637">
    <property type="component" value="Unassembled WGS sequence"/>
</dbReference>
<dbReference type="EMBL" id="JAAMYB010000010">
    <property type="protein sequence ID" value="MCD3195466.1"/>
    <property type="molecule type" value="Genomic_DNA"/>
</dbReference>
<dbReference type="Pfam" id="PF25538">
    <property type="entry name" value="DUF7922"/>
    <property type="match status" value="1"/>
</dbReference>
<evidence type="ECO:0000256" key="1">
    <source>
        <dbReference type="SAM" id="MobiDB-lite"/>
    </source>
</evidence>
<evidence type="ECO:0000313" key="3">
    <source>
        <dbReference type="EMBL" id="MCD3195466.1"/>
    </source>
</evidence>